<organism evidence="8 9">
    <name type="scientific">Pseudomonas typographi</name>
    <dbReference type="NCBI Taxonomy" id="2715964"/>
    <lineage>
        <taxon>Bacteria</taxon>
        <taxon>Pseudomonadati</taxon>
        <taxon>Pseudomonadota</taxon>
        <taxon>Gammaproteobacteria</taxon>
        <taxon>Pseudomonadales</taxon>
        <taxon>Pseudomonadaceae</taxon>
        <taxon>Pseudomonas</taxon>
    </lineage>
</organism>
<dbReference type="PROSITE" id="PS50043">
    <property type="entry name" value="HTH_LUXR_2"/>
    <property type="match status" value="1"/>
</dbReference>
<protein>
    <submittedName>
        <fullName evidence="8">Response regulator transcription factor</fullName>
    </submittedName>
</protein>
<keyword evidence="4" id="KW-0804">Transcription</keyword>
<dbReference type="SUPFAM" id="SSF46894">
    <property type="entry name" value="C-terminal effector domain of the bipartite response regulators"/>
    <property type="match status" value="1"/>
</dbReference>
<dbReference type="PANTHER" id="PTHR43214">
    <property type="entry name" value="TWO-COMPONENT RESPONSE REGULATOR"/>
    <property type="match status" value="1"/>
</dbReference>
<evidence type="ECO:0000313" key="8">
    <source>
        <dbReference type="EMBL" id="MBD1598944.1"/>
    </source>
</evidence>
<comment type="caution">
    <text evidence="8">The sequence shown here is derived from an EMBL/GenBank/DDBJ whole genome shotgun (WGS) entry which is preliminary data.</text>
</comment>
<feature type="modified residue" description="4-aspartylphosphate" evidence="5">
    <location>
        <position position="53"/>
    </location>
</feature>
<dbReference type="Gene3D" id="3.40.50.2300">
    <property type="match status" value="1"/>
</dbReference>
<dbReference type="EMBL" id="JAAOCA010000009">
    <property type="protein sequence ID" value="MBD1598944.1"/>
    <property type="molecule type" value="Genomic_DNA"/>
</dbReference>
<evidence type="ECO:0000256" key="2">
    <source>
        <dbReference type="ARBA" id="ARBA00023015"/>
    </source>
</evidence>
<keyword evidence="9" id="KW-1185">Reference proteome</keyword>
<dbReference type="SUPFAM" id="SSF52172">
    <property type="entry name" value="CheY-like"/>
    <property type="match status" value="1"/>
</dbReference>
<feature type="domain" description="Response regulatory" evidence="7">
    <location>
        <begin position="3"/>
        <end position="118"/>
    </location>
</feature>
<evidence type="ECO:0000313" key="9">
    <source>
        <dbReference type="Proteomes" id="UP000805841"/>
    </source>
</evidence>
<dbReference type="InterPro" id="IPR001789">
    <property type="entry name" value="Sig_transdc_resp-reg_receiver"/>
</dbReference>
<dbReference type="InterPro" id="IPR000792">
    <property type="entry name" value="Tscrpt_reg_LuxR_C"/>
</dbReference>
<dbReference type="Pfam" id="PF00072">
    <property type="entry name" value="Response_reg"/>
    <property type="match status" value="1"/>
</dbReference>
<reference evidence="8 9" key="1">
    <citation type="journal article" date="2020" name="Insects">
        <title>Bacteria Belonging to Pseudomonas typographi sp. nov. from the Bark Beetle Ips typographus Have Genomic Potential to Aid in the Host Ecology.</title>
        <authorList>
            <person name="Peral-Aranega E."/>
            <person name="Saati-Santamaria Z."/>
            <person name="Kolarik M."/>
            <person name="Rivas R."/>
            <person name="Garcia-Fraile P."/>
        </authorList>
    </citation>
    <scope>NUCLEOTIDE SEQUENCE [LARGE SCALE GENOMIC DNA]</scope>
    <source>
        <strain evidence="8 9">CA3A</strain>
    </source>
</reference>
<name>A0ABR7Z0Q7_9PSED</name>
<dbReference type="CDD" id="cd06170">
    <property type="entry name" value="LuxR_C_like"/>
    <property type="match status" value="1"/>
</dbReference>
<dbReference type="PROSITE" id="PS50110">
    <property type="entry name" value="RESPONSE_REGULATORY"/>
    <property type="match status" value="1"/>
</dbReference>
<dbReference type="Pfam" id="PF00196">
    <property type="entry name" value="GerE"/>
    <property type="match status" value="1"/>
</dbReference>
<evidence type="ECO:0000256" key="3">
    <source>
        <dbReference type="ARBA" id="ARBA00023125"/>
    </source>
</evidence>
<keyword evidence="2" id="KW-0805">Transcription regulation</keyword>
<accession>A0ABR7Z0Q7</accession>
<dbReference type="InterPro" id="IPR016032">
    <property type="entry name" value="Sig_transdc_resp-reg_C-effctor"/>
</dbReference>
<evidence type="ECO:0000259" key="7">
    <source>
        <dbReference type="PROSITE" id="PS50110"/>
    </source>
</evidence>
<dbReference type="PRINTS" id="PR00038">
    <property type="entry name" value="HTHLUXR"/>
</dbReference>
<dbReference type="CDD" id="cd17535">
    <property type="entry name" value="REC_NarL-like"/>
    <property type="match status" value="1"/>
</dbReference>
<gene>
    <name evidence="8" type="ORF">HAQ05_09515</name>
</gene>
<dbReference type="RefSeq" id="WP_190419763.1">
    <property type="nucleotide sequence ID" value="NZ_JAAOCA010000009.1"/>
</dbReference>
<proteinExistence type="predicted"/>
<sequence>MYRALIVDDHPFIRASVGLLLEQQRVQLVAEAENGRQALVLAREHVPDLVIVDLSMPQLDGLTVIHRLQALHLPMRIMVLTSQPAEFYSIRCLRAGAMAYVSKGDDLGELRNAVQAVISGYSYFPSVAYSTVNRNELSGSERDSLASLSDRELMVLHHLARGYNNKDTAANLALSIKTVSSYKHRLMNKLKVNSLVALADIAKRHALS</sequence>
<evidence type="ECO:0000256" key="5">
    <source>
        <dbReference type="PROSITE-ProRule" id="PRU00169"/>
    </source>
</evidence>
<dbReference type="Proteomes" id="UP000805841">
    <property type="component" value="Unassembled WGS sequence"/>
</dbReference>
<dbReference type="SMART" id="SM00448">
    <property type="entry name" value="REC"/>
    <property type="match status" value="1"/>
</dbReference>
<dbReference type="InterPro" id="IPR011006">
    <property type="entry name" value="CheY-like_superfamily"/>
</dbReference>
<dbReference type="InterPro" id="IPR039420">
    <property type="entry name" value="WalR-like"/>
</dbReference>
<feature type="domain" description="HTH luxR-type" evidence="6">
    <location>
        <begin position="141"/>
        <end position="206"/>
    </location>
</feature>
<keyword evidence="3" id="KW-0238">DNA-binding</keyword>
<evidence type="ECO:0000259" key="6">
    <source>
        <dbReference type="PROSITE" id="PS50043"/>
    </source>
</evidence>
<evidence type="ECO:0000256" key="1">
    <source>
        <dbReference type="ARBA" id="ARBA00022553"/>
    </source>
</evidence>
<dbReference type="InterPro" id="IPR058245">
    <property type="entry name" value="NreC/VraR/RcsB-like_REC"/>
</dbReference>
<dbReference type="SMART" id="SM00421">
    <property type="entry name" value="HTH_LUXR"/>
    <property type="match status" value="1"/>
</dbReference>
<keyword evidence="1 5" id="KW-0597">Phosphoprotein</keyword>
<evidence type="ECO:0000256" key="4">
    <source>
        <dbReference type="ARBA" id="ARBA00023163"/>
    </source>
</evidence>
<dbReference type="PANTHER" id="PTHR43214:SF41">
    <property type="entry name" value="NITRATE_NITRITE RESPONSE REGULATOR PROTEIN NARP"/>
    <property type="match status" value="1"/>
</dbReference>